<organism evidence="1 2">
    <name type="scientific">Sphingobacterium thalpophilum</name>
    <dbReference type="NCBI Taxonomy" id="259"/>
    <lineage>
        <taxon>Bacteria</taxon>
        <taxon>Pseudomonadati</taxon>
        <taxon>Bacteroidota</taxon>
        <taxon>Sphingobacteriia</taxon>
        <taxon>Sphingobacteriales</taxon>
        <taxon>Sphingobacteriaceae</taxon>
        <taxon>Sphingobacterium</taxon>
    </lineage>
</organism>
<accession>A0A4U9V022</accession>
<dbReference type="KEGG" id="stha:NCTC11429_01975"/>
<evidence type="ECO:0008006" key="3">
    <source>
        <dbReference type="Google" id="ProtNLM"/>
    </source>
</evidence>
<protein>
    <recommendedName>
        <fullName evidence="3">Thioredoxin</fullName>
    </recommendedName>
</protein>
<dbReference type="Pfam" id="PF14595">
    <property type="entry name" value="Thioredoxin_9"/>
    <property type="match status" value="1"/>
</dbReference>
<dbReference type="STRING" id="1123265.GCA_000686625_00843"/>
<dbReference type="InterPro" id="IPR036249">
    <property type="entry name" value="Thioredoxin-like_sf"/>
</dbReference>
<reference evidence="1 2" key="1">
    <citation type="submission" date="2019-05" db="EMBL/GenBank/DDBJ databases">
        <authorList>
            <consortium name="Pathogen Informatics"/>
        </authorList>
    </citation>
    <scope>NUCLEOTIDE SEQUENCE [LARGE SCALE GENOMIC DNA]</scope>
    <source>
        <strain evidence="1 2">NCTC11429</strain>
    </source>
</reference>
<evidence type="ECO:0000313" key="2">
    <source>
        <dbReference type="Proteomes" id="UP000308196"/>
    </source>
</evidence>
<name>A0A4U9V022_9SPHI</name>
<proteinExistence type="predicted"/>
<evidence type="ECO:0000313" key="1">
    <source>
        <dbReference type="EMBL" id="VTR38052.1"/>
    </source>
</evidence>
<dbReference type="Gene3D" id="3.40.30.10">
    <property type="entry name" value="Glutaredoxin"/>
    <property type="match status" value="1"/>
</dbReference>
<dbReference type="SUPFAM" id="SSF52833">
    <property type="entry name" value="Thioredoxin-like"/>
    <property type="match status" value="1"/>
</dbReference>
<sequence>MHKIDVMTFEFYLQQFEDILNHPENHPTYQDEEYFQYTKMNWSRMGRWLKRFELSVDFQQFIAGVSQKQQWIIITEPWCGDAAHSVPMLVKMAAQNPNITVDIQLRDSAPFLIDSYLTNGGKSIPILVVRDEEGRDIAVWGPRPKACQQLFLRLKEAGKDFSEIKEEIQKWYNADKGGEIQKEIQSLLGK</sequence>
<dbReference type="EMBL" id="LR590484">
    <property type="protein sequence ID" value="VTR38052.1"/>
    <property type="molecule type" value="Genomic_DNA"/>
</dbReference>
<dbReference type="Proteomes" id="UP000308196">
    <property type="component" value="Chromosome"/>
</dbReference>
<dbReference type="AlphaFoldDB" id="A0A4U9V022"/>
<gene>
    <name evidence="1" type="ORF">NCTC11429_01975</name>
</gene>